<feature type="binding site" evidence="15">
    <location>
        <position position="88"/>
    </location>
    <ligand>
        <name>Zn(2+)</name>
        <dbReference type="ChEBI" id="CHEBI:29105"/>
        <note>catalytic</note>
    </ligand>
</feature>
<dbReference type="eggNOG" id="COG1985">
    <property type="taxonomic scope" value="Bacteria"/>
</dbReference>
<dbReference type="InterPro" id="IPR016193">
    <property type="entry name" value="Cytidine_deaminase-like"/>
</dbReference>
<comment type="similarity">
    <text evidence="5 12">In the C-terminal section; belongs to the HTP reductase family.</text>
</comment>
<dbReference type="Proteomes" id="UP000010799">
    <property type="component" value="Chromosome"/>
</dbReference>
<comment type="function">
    <text evidence="1 12">Converts 2,5-diamino-6-(ribosylamino)-4(3h)-pyrimidinone 5'-phosphate into 5-amino-6-(ribosylamino)-2,4(1h,3h)-pyrimidinedione 5'-phosphate.</text>
</comment>
<organism evidence="17 18">
    <name type="scientific">Liberibacter crescens (strain BT-1)</name>
    <dbReference type="NCBI Taxonomy" id="1215343"/>
    <lineage>
        <taxon>Bacteria</taxon>
        <taxon>Pseudomonadati</taxon>
        <taxon>Pseudomonadota</taxon>
        <taxon>Alphaproteobacteria</taxon>
        <taxon>Hyphomicrobiales</taxon>
        <taxon>Rhizobiaceae</taxon>
        <taxon>Liberibacter</taxon>
    </lineage>
</organism>
<feature type="binding site" evidence="14">
    <location>
        <position position="158"/>
    </location>
    <ligand>
        <name>NADP(+)</name>
        <dbReference type="ChEBI" id="CHEBI:58349"/>
    </ligand>
</feature>
<dbReference type="SUPFAM" id="SSF53597">
    <property type="entry name" value="Dihydrofolate reductase-like"/>
    <property type="match status" value="1"/>
</dbReference>
<protein>
    <recommendedName>
        <fullName evidence="12">Riboflavin biosynthesis protein RibD</fullName>
    </recommendedName>
    <domain>
        <recommendedName>
            <fullName evidence="12">Diaminohydroxyphosphoribosylaminopyrimidine deaminase</fullName>
            <shortName evidence="12">DRAP deaminase</shortName>
            <ecNumber evidence="12">3.5.4.26</ecNumber>
        </recommendedName>
        <alternativeName>
            <fullName evidence="12">Riboflavin-specific deaminase</fullName>
        </alternativeName>
    </domain>
    <domain>
        <recommendedName>
            <fullName evidence="12">5-amino-6-(5-phosphoribosylamino)uracil reductase</fullName>
            <ecNumber evidence="12">1.1.1.193</ecNumber>
        </recommendedName>
        <alternativeName>
            <fullName evidence="12">HTP reductase</fullName>
        </alternativeName>
    </domain>
</protein>
<feature type="domain" description="CMP/dCMP-type deaminase" evidence="16">
    <location>
        <begin position="5"/>
        <end position="127"/>
    </location>
</feature>
<dbReference type="PANTHER" id="PTHR38011">
    <property type="entry name" value="DIHYDROFOLATE REDUCTASE FAMILY PROTEIN (AFU_ORTHOLOGUE AFUA_8G06820)"/>
    <property type="match status" value="1"/>
</dbReference>
<comment type="cofactor">
    <cofactor evidence="12 15">
        <name>Zn(2+)</name>
        <dbReference type="ChEBI" id="CHEBI:29105"/>
    </cofactor>
    <text evidence="12 15">Binds 1 zinc ion.</text>
</comment>
<keyword evidence="12" id="KW-0378">Hydrolase</keyword>
<feature type="active site" description="Proton donor" evidence="13">
    <location>
        <position position="56"/>
    </location>
</feature>
<evidence type="ECO:0000256" key="1">
    <source>
        <dbReference type="ARBA" id="ARBA00002151"/>
    </source>
</evidence>
<dbReference type="GO" id="GO:0008270">
    <property type="term" value="F:zinc ion binding"/>
    <property type="evidence" value="ECO:0007669"/>
    <property type="project" value="InterPro"/>
</dbReference>
<evidence type="ECO:0000256" key="11">
    <source>
        <dbReference type="ARBA" id="ARBA00023268"/>
    </source>
</evidence>
<dbReference type="HOGENOM" id="CLU_036590_1_2_5"/>
<evidence type="ECO:0000256" key="3">
    <source>
        <dbReference type="ARBA" id="ARBA00004910"/>
    </source>
</evidence>
<dbReference type="InterPro" id="IPR004794">
    <property type="entry name" value="Eubact_RibD"/>
</dbReference>
<dbReference type="InterPro" id="IPR002125">
    <property type="entry name" value="CMP_dCMP_dom"/>
</dbReference>
<evidence type="ECO:0000256" key="10">
    <source>
        <dbReference type="ARBA" id="ARBA00023002"/>
    </source>
</evidence>
<feature type="binding site" evidence="14">
    <location>
        <begin position="296"/>
        <end position="302"/>
    </location>
    <ligand>
        <name>NADP(+)</name>
        <dbReference type="ChEBI" id="CHEBI:58349"/>
    </ligand>
</feature>
<dbReference type="InterPro" id="IPR002734">
    <property type="entry name" value="RibDG_C"/>
</dbReference>
<dbReference type="Pfam" id="PF00383">
    <property type="entry name" value="dCMP_cyt_deam_1"/>
    <property type="match status" value="1"/>
</dbReference>
<dbReference type="GO" id="GO:0009231">
    <property type="term" value="P:riboflavin biosynthetic process"/>
    <property type="evidence" value="ECO:0007669"/>
    <property type="project" value="UniProtKB-UniPathway"/>
</dbReference>
<evidence type="ECO:0000256" key="6">
    <source>
        <dbReference type="ARBA" id="ARBA00022619"/>
    </source>
</evidence>
<keyword evidence="18" id="KW-1185">Reference proteome</keyword>
<dbReference type="UniPathway" id="UPA00275">
    <property type="reaction ID" value="UER00401"/>
</dbReference>
<keyword evidence="6 12" id="KW-0686">Riboflavin biosynthesis</keyword>
<dbReference type="PATRIC" id="fig|1215343.11.peg.1118"/>
<dbReference type="EMBL" id="CP003789">
    <property type="protein sequence ID" value="AGA65079.1"/>
    <property type="molecule type" value="Genomic_DNA"/>
</dbReference>
<dbReference type="Gene3D" id="3.40.430.10">
    <property type="entry name" value="Dihydrofolate Reductase, subunit A"/>
    <property type="match status" value="1"/>
</dbReference>
<evidence type="ECO:0000256" key="4">
    <source>
        <dbReference type="ARBA" id="ARBA00005259"/>
    </source>
</evidence>
<gene>
    <name evidence="17" type="ordered locus">B488_10870</name>
</gene>
<dbReference type="SUPFAM" id="SSF53927">
    <property type="entry name" value="Cytidine deaminase-like"/>
    <property type="match status" value="1"/>
</dbReference>
<dbReference type="GO" id="GO:0008835">
    <property type="term" value="F:diaminohydroxyphosphoribosylaminopyrimidine deaminase activity"/>
    <property type="evidence" value="ECO:0007669"/>
    <property type="project" value="UniProtKB-EC"/>
</dbReference>
<comment type="pathway">
    <text evidence="2 12">Cofactor biosynthesis; riboflavin biosynthesis; 5-amino-6-(D-ribitylamino)uracil from GTP: step 2/4.</text>
</comment>
<evidence type="ECO:0000256" key="14">
    <source>
        <dbReference type="PIRSR" id="PIRSR006769-2"/>
    </source>
</evidence>
<dbReference type="Gene3D" id="3.40.140.10">
    <property type="entry name" value="Cytidine Deaminase, domain 2"/>
    <property type="match status" value="1"/>
</dbReference>
<dbReference type="PANTHER" id="PTHR38011:SF7">
    <property type="entry name" value="2,5-DIAMINO-6-RIBOSYLAMINO-4(3H)-PYRIMIDINONE 5'-PHOSPHATE REDUCTASE"/>
    <property type="match status" value="1"/>
</dbReference>
<evidence type="ECO:0000256" key="8">
    <source>
        <dbReference type="ARBA" id="ARBA00022833"/>
    </source>
</evidence>
<dbReference type="CDD" id="cd01284">
    <property type="entry name" value="Riboflavin_deaminase-reductase"/>
    <property type="match status" value="1"/>
</dbReference>
<comment type="catalytic activity">
    <reaction evidence="12">
        <text>2,5-diamino-6-hydroxy-4-(5-phosphoribosylamino)-pyrimidine + H2O + H(+) = 5-amino-6-(5-phospho-D-ribosylamino)uracil + NH4(+)</text>
        <dbReference type="Rhea" id="RHEA:21868"/>
        <dbReference type="ChEBI" id="CHEBI:15377"/>
        <dbReference type="ChEBI" id="CHEBI:15378"/>
        <dbReference type="ChEBI" id="CHEBI:28938"/>
        <dbReference type="ChEBI" id="CHEBI:58453"/>
        <dbReference type="ChEBI" id="CHEBI:58614"/>
        <dbReference type="EC" id="3.5.4.26"/>
    </reaction>
</comment>
<dbReference type="PROSITE" id="PS51747">
    <property type="entry name" value="CYT_DCMP_DEAMINASES_2"/>
    <property type="match status" value="1"/>
</dbReference>
<dbReference type="NCBIfam" id="TIGR00326">
    <property type="entry name" value="eubact_ribD"/>
    <property type="match status" value="1"/>
</dbReference>
<evidence type="ECO:0000313" key="18">
    <source>
        <dbReference type="Proteomes" id="UP000010799"/>
    </source>
</evidence>
<dbReference type="InterPro" id="IPR016192">
    <property type="entry name" value="APOBEC/CMP_deaminase_Zn-bd"/>
</dbReference>
<sequence>MSISLIDQKFMAATLRFSRWGMGLTSVNPCVGCLIVKDNVVVGKAITAFNGRPHAETQALSEAGENAVGATVYVSLEPCSHYGQVPPCAQVLINAKVARVVVCIRDPDRRVSGRGLLMLSQAGIIVEEGILQQEAYHVLDAYLIRQLKKRVHVTLKLAVSADNMIGLRNVGNFPVTGDIANAQSHIVRAHSDAILVGIGTALIDDPELTCRLNGLESRSPIRIILDPRLELPKTSKLVKTLSLSPVIVVTSSNNSKSIVDLEKEGINILYCNCYDIKKLLFMLVEHGITSLLVEGGAKVAHSFLKLDLVDTLILYKSKKIIGNQGIPSPICIDKIEKTFEKIRCDSFGSDDCVEYSRRRQCLQELLQI</sequence>
<evidence type="ECO:0000256" key="7">
    <source>
        <dbReference type="ARBA" id="ARBA00022723"/>
    </source>
</evidence>
<comment type="similarity">
    <text evidence="4 12">In the N-terminal section; belongs to the cytidine and deoxycytidylate deaminase family.</text>
</comment>
<evidence type="ECO:0000256" key="12">
    <source>
        <dbReference type="PIRNR" id="PIRNR006769"/>
    </source>
</evidence>
<keyword evidence="10 12" id="KW-0560">Oxidoreductase</keyword>
<feature type="binding site" evidence="14">
    <location>
        <position position="188"/>
    </location>
    <ligand>
        <name>substrate</name>
    </ligand>
</feature>
<keyword evidence="11" id="KW-0511">Multifunctional enzyme</keyword>
<dbReference type="GO" id="GO:0008703">
    <property type="term" value="F:5-amino-6-(5-phosphoribosylamino)uracil reductase activity"/>
    <property type="evidence" value="ECO:0007669"/>
    <property type="project" value="UniProtKB-EC"/>
</dbReference>
<feature type="binding site" evidence="14">
    <location>
        <position position="208"/>
    </location>
    <ligand>
        <name>substrate</name>
    </ligand>
</feature>
<evidence type="ECO:0000313" key="17">
    <source>
        <dbReference type="EMBL" id="AGA65079.1"/>
    </source>
</evidence>
<keyword evidence="8 12" id="KW-0862">Zinc</keyword>
<feature type="binding site" evidence="14">
    <location>
        <position position="211"/>
    </location>
    <ligand>
        <name>substrate</name>
    </ligand>
</feature>
<dbReference type="EC" id="1.1.1.193" evidence="12"/>
<dbReference type="InterPro" id="IPR050765">
    <property type="entry name" value="Riboflavin_Biosynth_HTPR"/>
</dbReference>
<reference evidence="17 18" key="1">
    <citation type="journal article" date="2012" name="Stand. Genomic Sci.">
        <title>Complete genome sequence of Liberibacter crescens BT-1.</title>
        <authorList>
            <person name="Leonard M.T."/>
            <person name="Fagen J.R."/>
            <person name="Davis-Richardson A.G."/>
            <person name="Davis M.J."/>
            <person name="Triplett E.W."/>
        </authorList>
    </citation>
    <scope>NUCLEOTIDE SEQUENCE [LARGE SCALE GENOMIC DNA]</scope>
    <source>
        <strain evidence="17 18">BT-1</strain>
    </source>
</reference>
<name>L0EU66_LIBCB</name>
<dbReference type="Pfam" id="PF01872">
    <property type="entry name" value="RibD_C"/>
    <property type="match status" value="1"/>
</dbReference>
<evidence type="ECO:0000259" key="16">
    <source>
        <dbReference type="PROSITE" id="PS51747"/>
    </source>
</evidence>
<comment type="catalytic activity">
    <reaction evidence="12">
        <text>5-amino-6-(5-phospho-D-ribitylamino)uracil + NADP(+) = 5-amino-6-(5-phospho-D-ribosylamino)uracil + NADPH + H(+)</text>
        <dbReference type="Rhea" id="RHEA:17845"/>
        <dbReference type="ChEBI" id="CHEBI:15378"/>
        <dbReference type="ChEBI" id="CHEBI:57783"/>
        <dbReference type="ChEBI" id="CHEBI:58349"/>
        <dbReference type="ChEBI" id="CHEBI:58421"/>
        <dbReference type="ChEBI" id="CHEBI:58453"/>
        <dbReference type="EC" id="1.1.1.193"/>
    </reaction>
</comment>
<dbReference type="KEGG" id="lcc:B488_10870"/>
<dbReference type="eggNOG" id="COG0117">
    <property type="taxonomic scope" value="Bacteria"/>
</dbReference>
<evidence type="ECO:0000256" key="15">
    <source>
        <dbReference type="PIRSR" id="PIRSR006769-3"/>
    </source>
</evidence>
<dbReference type="AlphaFoldDB" id="L0EU66"/>
<dbReference type="STRING" id="1215343.B488_10870"/>
<keyword evidence="7 12" id="KW-0479">Metal-binding</keyword>
<feature type="binding site" evidence="14">
    <location>
        <position position="204"/>
    </location>
    <ligand>
        <name>NADP(+)</name>
        <dbReference type="ChEBI" id="CHEBI:58349"/>
    </ligand>
</feature>
<dbReference type="InterPro" id="IPR024072">
    <property type="entry name" value="DHFR-like_dom_sf"/>
</dbReference>
<accession>L0EU66</accession>
<feature type="binding site" evidence="14">
    <location>
        <position position="294"/>
    </location>
    <ligand>
        <name>substrate</name>
    </ligand>
</feature>
<evidence type="ECO:0000256" key="2">
    <source>
        <dbReference type="ARBA" id="ARBA00004882"/>
    </source>
</evidence>
<dbReference type="PIRSF" id="PIRSF006769">
    <property type="entry name" value="RibD"/>
    <property type="match status" value="1"/>
</dbReference>
<dbReference type="EC" id="3.5.4.26" evidence="12"/>
<proteinExistence type="inferred from homology"/>
<comment type="pathway">
    <text evidence="3 12">Cofactor biosynthesis; riboflavin biosynthesis; 5-amino-6-(D-ribitylamino)uracil from GTP: step 3/4.</text>
</comment>
<feature type="binding site" evidence="14">
    <location>
        <position position="200"/>
    </location>
    <ligand>
        <name>NADP(+)</name>
        <dbReference type="ChEBI" id="CHEBI:58349"/>
    </ligand>
</feature>
<evidence type="ECO:0000256" key="13">
    <source>
        <dbReference type="PIRSR" id="PIRSR006769-1"/>
    </source>
</evidence>
<feature type="binding site" evidence="15">
    <location>
        <position position="54"/>
    </location>
    <ligand>
        <name>Zn(2+)</name>
        <dbReference type="ChEBI" id="CHEBI:29105"/>
        <note>catalytic</note>
    </ligand>
</feature>
<feature type="binding site" evidence="15">
    <location>
        <position position="79"/>
    </location>
    <ligand>
        <name>Zn(2+)</name>
        <dbReference type="ChEBI" id="CHEBI:29105"/>
        <note>catalytic</note>
    </ligand>
</feature>
<evidence type="ECO:0000256" key="5">
    <source>
        <dbReference type="ARBA" id="ARBA00007417"/>
    </source>
</evidence>
<dbReference type="PROSITE" id="PS00903">
    <property type="entry name" value="CYT_DCMP_DEAMINASES_1"/>
    <property type="match status" value="1"/>
</dbReference>
<evidence type="ECO:0000256" key="9">
    <source>
        <dbReference type="ARBA" id="ARBA00022857"/>
    </source>
</evidence>
<dbReference type="RefSeq" id="WP_015273504.1">
    <property type="nucleotide sequence ID" value="NC_019907.1"/>
</dbReference>
<keyword evidence="9 12" id="KW-0521">NADP</keyword>